<dbReference type="AlphaFoldDB" id="A0A9P6E702"/>
<accession>A0A9P6E702</accession>
<proteinExistence type="predicted"/>
<dbReference type="OrthoDB" id="2745898at2759"/>
<sequence length="471" mass="54191">MPPRSSKKSKAKQKSQLVFHWIKLPREIADLVISYLKTDKNALLACSLVGHEFSDISARHRFSDIDLPWGDKAGELERAERLLSTLLSSSRIKFAARSLSITFGRSKKPGPVVAIYVTCLQQFSNLRNLSLHGDYAGHVTWQNIVPVLMQSSILELLKRNSIDALYVDCLRGVPYELLTSCGRLSTVAAEYFSFAQPAEPLNNDERSSSNRPLRLTKLRLSEAIDRGSHHFIQWILEKKSLIHLSSLNHLTIFMPGNESHSSYTRYLTQLLSLVDGDSLQSLYIDFRRENSIWDADLQNFSIERFQNLRYLRLHIPWCLPRSGVKFGNPLPFILTLLNQLNGHHSIEEISVKLWPICEEYHKENLFLLAEESPRTDLVLSGLPSLRRLLFTLAVKEKRSTERRPPHLSLIRSALAKAFRLVKDKELLFFESNTDFEGFREYDNPSLMEQIFPVKYRMTRQGCGVMIETVRY</sequence>
<dbReference type="Proteomes" id="UP000807306">
    <property type="component" value="Unassembled WGS sequence"/>
</dbReference>
<gene>
    <name evidence="1" type="ORF">CPB83DRAFT_862660</name>
</gene>
<keyword evidence="2" id="KW-1185">Reference proteome</keyword>
<name>A0A9P6E702_9AGAR</name>
<evidence type="ECO:0008006" key="3">
    <source>
        <dbReference type="Google" id="ProtNLM"/>
    </source>
</evidence>
<dbReference type="EMBL" id="MU157915">
    <property type="protein sequence ID" value="KAF9523524.1"/>
    <property type="molecule type" value="Genomic_DNA"/>
</dbReference>
<organism evidence="1 2">
    <name type="scientific">Crepidotus variabilis</name>
    <dbReference type="NCBI Taxonomy" id="179855"/>
    <lineage>
        <taxon>Eukaryota</taxon>
        <taxon>Fungi</taxon>
        <taxon>Dikarya</taxon>
        <taxon>Basidiomycota</taxon>
        <taxon>Agaricomycotina</taxon>
        <taxon>Agaricomycetes</taxon>
        <taxon>Agaricomycetidae</taxon>
        <taxon>Agaricales</taxon>
        <taxon>Agaricineae</taxon>
        <taxon>Crepidotaceae</taxon>
        <taxon>Crepidotus</taxon>
    </lineage>
</organism>
<evidence type="ECO:0000313" key="1">
    <source>
        <dbReference type="EMBL" id="KAF9523524.1"/>
    </source>
</evidence>
<evidence type="ECO:0000313" key="2">
    <source>
        <dbReference type="Proteomes" id="UP000807306"/>
    </source>
</evidence>
<protein>
    <recommendedName>
        <fullName evidence="3">F-box domain-containing protein</fullName>
    </recommendedName>
</protein>
<comment type="caution">
    <text evidence="1">The sequence shown here is derived from an EMBL/GenBank/DDBJ whole genome shotgun (WGS) entry which is preliminary data.</text>
</comment>
<reference evidence="1" key="1">
    <citation type="submission" date="2020-11" db="EMBL/GenBank/DDBJ databases">
        <authorList>
            <consortium name="DOE Joint Genome Institute"/>
            <person name="Ahrendt S."/>
            <person name="Riley R."/>
            <person name="Andreopoulos W."/>
            <person name="Labutti K."/>
            <person name="Pangilinan J."/>
            <person name="Ruiz-Duenas F.J."/>
            <person name="Barrasa J.M."/>
            <person name="Sanchez-Garcia M."/>
            <person name="Camarero S."/>
            <person name="Miyauchi S."/>
            <person name="Serrano A."/>
            <person name="Linde D."/>
            <person name="Babiker R."/>
            <person name="Drula E."/>
            <person name="Ayuso-Fernandez I."/>
            <person name="Pacheco R."/>
            <person name="Padilla G."/>
            <person name="Ferreira P."/>
            <person name="Barriuso J."/>
            <person name="Kellner H."/>
            <person name="Castanera R."/>
            <person name="Alfaro M."/>
            <person name="Ramirez L."/>
            <person name="Pisabarro A.G."/>
            <person name="Kuo A."/>
            <person name="Tritt A."/>
            <person name="Lipzen A."/>
            <person name="He G."/>
            <person name="Yan M."/>
            <person name="Ng V."/>
            <person name="Cullen D."/>
            <person name="Martin F."/>
            <person name="Rosso M.-N."/>
            <person name="Henrissat B."/>
            <person name="Hibbett D."/>
            <person name="Martinez A.T."/>
            <person name="Grigoriev I.V."/>
        </authorList>
    </citation>
    <scope>NUCLEOTIDE SEQUENCE</scope>
    <source>
        <strain evidence="1">CBS 506.95</strain>
    </source>
</reference>